<evidence type="ECO:0000256" key="7">
    <source>
        <dbReference type="ARBA" id="ARBA00022660"/>
    </source>
</evidence>
<feature type="transmembrane region" description="Helical" evidence="16">
    <location>
        <begin position="12"/>
        <end position="28"/>
    </location>
</feature>
<keyword evidence="8 16" id="KW-0812">Transmembrane</keyword>
<keyword evidence="10" id="KW-0249">Electron transport</keyword>
<dbReference type="PANTHER" id="PTHR15222">
    <property type="entry name" value="NADH DEHYDROGENASE [UBIQUINONE] 1 BETA SUBCOMPLEX SUBUNIT 1"/>
    <property type="match status" value="1"/>
</dbReference>
<comment type="function">
    <text evidence="1">Accessory subunit of the mitochondrial membrane respiratory chain NADH dehydrogenase (Complex I) that is believed not to be involved in catalysis. Complex I functions in the transfer of electrons from NADH to the respiratory chain. The immediate electron acceptor for the enzyme is believed to be ubiquinone.</text>
</comment>
<dbReference type="Pfam" id="PF08040">
    <property type="entry name" value="NADH_oxidored"/>
    <property type="match status" value="1"/>
</dbReference>
<evidence type="ECO:0000256" key="1">
    <source>
        <dbReference type="ARBA" id="ARBA00003335"/>
    </source>
</evidence>
<keyword evidence="9" id="KW-0999">Mitochondrion inner membrane</keyword>
<dbReference type="PANTHER" id="PTHR15222:SF2">
    <property type="entry name" value="NADH DEHYDROGENASE [UBIQUINONE] 1 BETA SUBCOMPLEX SUBUNIT 1"/>
    <property type="match status" value="1"/>
</dbReference>
<keyword evidence="6" id="KW-0813">Transport</keyword>
<evidence type="ECO:0000313" key="18">
    <source>
        <dbReference type="Proteomes" id="UP000264800"/>
    </source>
</evidence>
<evidence type="ECO:0000256" key="10">
    <source>
        <dbReference type="ARBA" id="ARBA00022982"/>
    </source>
</evidence>
<sequence>MLNFAAAKKINWAHILVPMGFVLGWYMDKQQDQKLTGFRNKSALYKRELKPGEKETWK</sequence>
<organism evidence="17 18">
    <name type="scientific">Kryptolebias marmoratus</name>
    <name type="common">Mangrove killifish</name>
    <name type="synonym">Rivulus marmoratus</name>
    <dbReference type="NCBI Taxonomy" id="37003"/>
    <lineage>
        <taxon>Eukaryota</taxon>
        <taxon>Metazoa</taxon>
        <taxon>Chordata</taxon>
        <taxon>Craniata</taxon>
        <taxon>Vertebrata</taxon>
        <taxon>Euteleostomi</taxon>
        <taxon>Actinopterygii</taxon>
        <taxon>Neopterygii</taxon>
        <taxon>Teleostei</taxon>
        <taxon>Neoteleostei</taxon>
        <taxon>Acanthomorphata</taxon>
        <taxon>Ovalentaria</taxon>
        <taxon>Atherinomorphae</taxon>
        <taxon>Cyprinodontiformes</taxon>
        <taxon>Rivulidae</taxon>
        <taxon>Kryptolebias</taxon>
    </lineage>
</organism>
<name>A0A3Q3B9C3_KRYMA</name>
<keyword evidence="11 16" id="KW-1133">Transmembrane helix</keyword>
<evidence type="ECO:0000256" key="5">
    <source>
        <dbReference type="ARBA" id="ARBA00018678"/>
    </source>
</evidence>
<evidence type="ECO:0000313" key="17">
    <source>
        <dbReference type="Ensembl" id="ENSKMAP00000026298.1"/>
    </source>
</evidence>
<comment type="similarity">
    <text evidence="3">Belongs to the complex I NDUFB1 subunit family.</text>
</comment>
<keyword evidence="18" id="KW-1185">Reference proteome</keyword>
<protein>
    <recommendedName>
        <fullName evidence="5">NADH dehydrogenase [ubiquinone] 1 beta subcomplex subunit 1</fullName>
    </recommendedName>
    <alternativeName>
        <fullName evidence="15">Complex I-MNLL</fullName>
    </alternativeName>
    <alternativeName>
        <fullName evidence="14">NADH-ubiquinone oxidoreductase MNLL subunit</fullName>
    </alternativeName>
</protein>
<evidence type="ECO:0000256" key="13">
    <source>
        <dbReference type="ARBA" id="ARBA00023136"/>
    </source>
</evidence>
<keyword evidence="13 16" id="KW-0472">Membrane</keyword>
<dbReference type="OrthoDB" id="9923602at2759"/>
<evidence type="ECO:0000256" key="2">
    <source>
        <dbReference type="ARBA" id="ARBA00004298"/>
    </source>
</evidence>
<dbReference type="GeneTree" id="ENSGT00390000005052"/>
<comment type="subcellular location">
    <subcellularLocation>
        <location evidence="2">Mitochondrion inner membrane</location>
        <topology evidence="2">Single-pass membrane protein</topology>
        <orientation evidence="2">Matrix side</orientation>
    </subcellularLocation>
</comment>
<keyword evidence="12" id="KW-0496">Mitochondrion</keyword>
<dbReference type="STRING" id="37003.ENSKMAP00000026298"/>
<evidence type="ECO:0000256" key="6">
    <source>
        <dbReference type="ARBA" id="ARBA00022448"/>
    </source>
</evidence>
<evidence type="ECO:0000256" key="11">
    <source>
        <dbReference type="ARBA" id="ARBA00022989"/>
    </source>
</evidence>
<dbReference type="GO" id="GO:0005743">
    <property type="term" value="C:mitochondrial inner membrane"/>
    <property type="evidence" value="ECO:0007669"/>
    <property type="project" value="UniProtKB-SubCell"/>
</dbReference>
<accession>A0A3Q3B9C3</accession>
<dbReference type="Proteomes" id="UP000264800">
    <property type="component" value="Unplaced"/>
</dbReference>
<evidence type="ECO:0000256" key="14">
    <source>
        <dbReference type="ARBA" id="ARBA00030377"/>
    </source>
</evidence>
<evidence type="ECO:0000256" key="4">
    <source>
        <dbReference type="ARBA" id="ARBA00011533"/>
    </source>
</evidence>
<evidence type="ECO:0000256" key="16">
    <source>
        <dbReference type="SAM" id="Phobius"/>
    </source>
</evidence>
<dbReference type="Ensembl" id="ENSKMAT00000026635.1">
    <property type="protein sequence ID" value="ENSKMAP00000026298.1"/>
    <property type="gene ID" value="ENSKMAG00000019501.1"/>
</dbReference>
<evidence type="ECO:0000256" key="12">
    <source>
        <dbReference type="ARBA" id="ARBA00023128"/>
    </source>
</evidence>
<comment type="subunit">
    <text evidence="4">Complex I is composed of 45 different subunits.</text>
</comment>
<dbReference type="AlphaFoldDB" id="A0A3Q3B9C3"/>
<evidence type="ECO:0000256" key="15">
    <source>
        <dbReference type="ARBA" id="ARBA00033364"/>
    </source>
</evidence>
<evidence type="ECO:0000256" key="3">
    <source>
        <dbReference type="ARBA" id="ARBA00007393"/>
    </source>
</evidence>
<reference evidence="17" key="1">
    <citation type="submission" date="2025-08" db="UniProtKB">
        <authorList>
            <consortium name="Ensembl"/>
        </authorList>
    </citation>
    <scope>IDENTIFICATION</scope>
</reference>
<keyword evidence="7" id="KW-0679">Respiratory chain</keyword>
<dbReference type="OMA" id="AREHWVN"/>
<dbReference type="InterPro" id="IPR012575">
    <property type="entry name" value="NDUB1"/>
</dbReference>
<proteinExistence type="inferred from homology"/>
<evidence type="ECO:0000256" key="8">
    <source>
        <dbReference type="ARBA" id="ARBA00022692"/>
    </source>
</evidence>
<evidence type="ECO:0000256" key="9">
    <source>
        <dbReference type="ARBA" id="ARBA00022792"/>
    </source>
</evidence>
<reference evidence="17" key="2">
    <citation type="submission" date="2025-09" db="UniProtKB">
        <authorList>
            <consortium name="Ensembl"/>
        </authorList>
    </citation>
    <scope>IDENTIFICATION</scope>
</reference>